<proteinExistence type="predicted"/>
<dbReference type="SUPFAM" id="SSF56112">
    <property type="entry name" value="Protein kinase-like (PK-like)"/>
    <property type="match status" value="1"/>
</dbReference>
<accession>A0A9N8ZBF7</accession>
<dbReference type="PROSITE" id="PS50011">
    <property type="entry name" value="PROTEIN_KINASE_DOM"/>
    <property type="match status" value="1"/>
</dbReference>
<reference evidence="5" key="1">
    <citation type="submission" date="2021-06" db="EMBL/GenBank/DDBJ databases">
        <authorList>
            <person name="Kallberg Y."/>
            <person name="Tangrot J."/>
            <person name="Rosling A."/>
        </authorList>
    </citation>
    <scope>NUCLEOTIDE SEQUENCE</scope>
    <source>
        <strain evidence="5">MA453B</strain>
    </source>
</reference>
<dbReference type="Pfam" id="PF00069">
    <property type="entry name" value="Pkinase"/>
    <property type="match status" value="1"/>
</dbReference>
<dbReference type="AlphaFoldDB" id="A0A9N8ZBF7"/>
<feature type="non-terminal residue" evidence="5">
    <location>
        <position position="1"/>
    </location>
</feature>
<dbReference type="PROSITE" id="PS00107">
    <property type="entry name" value="PROTEIN_KINASE_ATP"/>
    <property type="match status" value="1"/>
</dbReference>
<feature type="binding site" evidence="3">
    <location>
        <position position="54"/>
    </location>
    <ligand>
        <name>ATP</name>
        <dbReference type="ChEBI" id="CHEBI:30616"/>
    </ligand>
</feature>
<dbReference type="EMBL" id="CAJVPY010000716">
    <property type="protein sequence ID" value="CAG8488613.1"/>
    <property type="molecule type" value="Genomic_DNA"/>
</dbReference>
<dbReference type="PANTHER" id="PTHR27001:SF931">
    <property type="entry name" value="OS11G0664100 PROTEIN"/>
    <property type="match status" value="1"/>
</dbReference>
<comment type="caution">
    <text evidence="5">The sequence shown here is derived from an EMBL/GenBank/DDBJ whole genome shotgun (WGS) entry which is preliminary data.</text>
</comment>
<protein>
    <submittedName>
        <fullName evidence="5">26128_t:CDS:1</fullName>
    </submittedName>
</protein>
<evidence type="ECO:0000313" key="5">
    <source>
        <dbReference type="EMBL" id="CAG8488613.1"/>
    </source>
</evidence>
<keyword evidence="6" id="KW-1185">Reference proteome</keyword>
<name>A0A9N8ZBF7_9GLOM</name>
<dbReference type="GO" id="GO:0004672">
    <property type="term" value="F:protein kinase activity"/>
    <property type="evidence" value="ECO:0007669"/>
    <property type="project" value="InterPro"/>
</dbReference>
<organism evidence="5 6">
    <name type="scientific">Dentiscutata erythropus</name>
    <dbReference type="NCBI Taxonomy" id="1348616"/>
    <lineage>
        <taxon>Eukaryota</taxon>
        <taxon>Fungi</taxon>
        <taxon>Fungi incertae sedis</taxon>
        <taxon>Mucoromycota</taxon>
        <taxon>Glomeromycotina</taxon>
        <taxon>Glomeromycetes</taxon>
        <taxon>Diversisporales</taxon>
        <taxon>Gigasporaceae</taxon>
        <taxon>Dentiscutata</taxon>
    </lineage>
</organism>
<evidence type="ECO:0000256" key="1">
    <source>
        <dbReference type="ARBA" id="ARBA00022741"/>
    </source>
</evidence>
<dbReference type="Proteomes" id="UP000789405">
    <property type="component" value="Unassembled WGS sequence"/>
</dbReference>
<feature type="domain" description="Protein kinase" evidence="4">
    <location>
        <begin position="25"/>
        <end position="173"/>
    </location>
</feature>
<keyword evidence="1 3" id="KW-0547">Nucleotide-binding</keyword>
<evidence type="ECO:0000259" key="4">
    <source>
        <dbReference type="PROSITE" id="PS50011"/>
    </source>
</evidence>
<evidence type="ECO:0000256" key="3">
    <source>
        <dbReference type="PROSITE-ProRule" id="PRU10141"/>
    </source>
</evidence>
<keyword evidence="2 3" id="KW-0067">ATP-binding</keyword>
<sequence length="173" mass="19860">MNRSEELIQKCLTDESIEFYKYSNFRDIVLIGTGGYGDVYRAVLGNDKATVALKLFKKKNIVKEVVNELKLHRKVNVHSNIIRLLGVTKKEDGTLRSYLQNYFRHLSWVDKINLSLQIADAIRCLHAEEIVHRDLSQQIQLNKLSSTNTTVLLASGLRAYARVIDNENEEINI</sequence>
<evidence type="ECO:0000256" key="2">
    <source>
        <dbReference type="ARBA" id="ARBA00022840"/>
    </source>
</evidence>
<dbReference type="InterPro" id="IPR000719">
    <property type="entry name" value="Prot_kinase_dom"/>
</dbReference>
<dbReference type="InterPro" id="IPR017441">
    <property type="entry name" value="Protein_kinase_ATP_BS"/>
</dbReference>
<evidence type="ECO:0000313" key="6">
    <source>
        <dbReference type="Proteomes" id="UP000789405"/>
    </source>
</evidence>
<dbReference type="OrthoDB" id="10261027at2759"/>
<dbReference type="PANTHER" id="PTHR27001">
    <property type="entry name" value="OS01G0253100 PROTEIN"/>
    <property type="match status" value="1"/>
</dbReference>
<dbReference type="InterPro" id="IPR011009">
    <property type="entry name" value="Kinase-like_dom_sf"/>
</dbReference>
<dbReference type="GO" id="GO:0005886">
    <property type="term" value="C:plasma membrane"/>
    <property type="evidence" value="ECO:0007669"/>
    <property type="project" value="TreeGrafter"/>
</dbReference>
<dbReference type="GO" id="GO:0005524">
    <property type="term" value="F:ATP binding"/>
    <property type="evidence" value="ECO:0007669"/>
    <property type="project" value="UniProtKB-UniRule"/>
</dbReference>
<dbReference type="Gene3D" id="1.10.510.10">
    <property type="entry name" value="Transferase(Phosphotransferase) domain 1"/>
    <property type="match status" value="1"/>
</dbReference>
<gene>
    <name evidence="5" type="ORF">DERYTH_LOCUS2296</name>
</gene>